<dbReference type="Gene3D" id="3.10.50.30">
    <property type="entry name" value="Transcription elongation factor, GreA/GreB, C-terminal domain"/>
    <property type="match status" value="1"/>
</dbReference>
<dbReference type="InterPro" id="IPR028624">
    <property type="entry name" value="Tscrpt_elong_fac_GreA/B"/>
</dbReference>
<evidence type="ECO:0000313" key="7">
    <source>
        <dbReference type="EMBL" id="SDK37881.1"/>
    </source>
</evidence>
<dbReference type="Pfam" id="PF03449">
    <property type="entry name" value="GreA_GreB_N"/>
    <property type="match status" value="1"/>
</dbReference>
<keyword evidence="1 4" id="KW-0805">Transcription regulation</keyword>
<dbReference type="RefSeq" id="WP_091471167.1">
    <property type="nucleotide sequence ID" value="NZ_FNFX01000002.1"/>
</dbReference>
<dbReference type="InterPro" id="IPR036953">
    <property type="entry name" value="GreA/GreB_C_sf"/>
</dbReference>
<dbReference type="InterPro" id="IPR006358">
    <property type="entry name" value="Tscrpt_elong_fac_GreB"/>
</dbReference>
<keyword evidence="7" id="KW-0251">Elongation factor</keyword>
<dbReference type="SUPFAM" id="SSF54534">
    <property type="entry name" value="FKBP-like"/>
    <property type="match status" value="1"/>
</dbReference>
<proteinExistence type="inferred from homology"/>
<dbReference type="EMBL" id="FNFX01000002">
    <property type="protein sequence ID" value="SDK37881.1"/>
    <property type="molecule type" value="Genomic_DNA"/>
</dbReference>
<dbReference type="Gene3D" id="1.10.287.180">
    <property type="entry name" value="Transcription elongation factor, GreA/GreB, N-terminal domain"/>
    <property type="match status" value="1"/>
</dbReference>
<dbReference type="FunFam" id="1.10.287.180:FF:000001">
    <property type="entry name" value="Transcription elongation factor GreA"/>
    <property type="match status" value="1"/>
</dbReference>
<evidence type="ECO:0000259" key="5">
    <source>
        <dbReference type="Pfam" id="PF01272"/>
    </source>
</evidence>
<feature type="domain" description="Transcription elongation factor GreA/GreB C-terminal" evidence="5">
    <location>
        <begin position="85"/>
        <end position="159"/>
    </location>
</feature>
<dbReference type="InterPro" id="IPR001437">
    <property type="entry name" value="Tscrpt_elong_fac_GreA/B_C"/>
</dbReference>
<dbReference type="InterPro" id="IPR018151">
    <property type="entry name" value="TF_GreA/GreB_CS"/>
</dbReference>
<dbReference type="GO" id="GO:0032784">
    <property type="term" value="P:regulation of DNA-templated transcription elongation"/>
    <property type="evidence" value="ECO:0007669"/>
    <property type="project" value="UniProtKB-UniRule"/>
</dbReference>
<protein>
    <recommendedName>
        <fullName evidence="4">Transcription elongation factor GreB</fullName>
    </recommendedName>
    <alternativeName>
        <fullName evidence="4">Transcript cleavage factor GreB</fullName>
    </alternativeName>
</protein>
<evidence type="ECO:0000256" key="4">
    <source>
        <dbReference type="HAMAP-Rule" id="MF_00930"/>
    </source>
</evidence>
<evidence type="ECO:0000256" key="2">
    <source>
        <dbReference type="ARBA" id="ARBA00023125"/>
    </source>
</evidence>
<comment type="function">
    <text evidence="4">Necessary for efficient RNA polymerase transcription elongation past template-encoded arresting sites. The arresting sites in DNA have the property of trapping a certain fraction of elongating RNA polymerases that pass through, resulting in locked ternary complexes. Cleavage of the nascent transcript by cleavage factors such as GreA or GreB allows the resumption of elongation from the new 3'terminus. GreB releases sequences of up to 9 nucleotides in length.</text>
</comment>
<dbReference type="OrthoDB" id="5511940at2"/>
<evidence type="ECO:0000313" key="8">
    <source>
        <dbReference type="Proteomes" id="UP000198629"/>
    </source>
</evidence>
<dbReference type="HAMAP" id="MF_00930">
    <property type="entry name" value="GreB"/>
    <property type="match status" value="1"/>
</dbReference>
<dbReference type="HAMAP" id="MF_00105">
    <property type="entry name" value="GreA_GreB"/>
    <property type="match status" value="1"/>
</dbReference>
<dbReference type="AlphaFoldDB" id="A0A1G9BEI2"/>
<evidence type="ECO:0000256" key="1">
    <source>
        <dbReference type="ARBA" id="ARBA00023015"/>
    </source>
</evidence>
<dbReference type="Proteomes" id="UP000198629">
    <property type="component" value="Unassembled WGS sequence"/>
</dbReference>
<dbReference type="InterPro" id="IPR023459">
    <property type="entry name" value="Tscrpt_elong_fac_GreA/B_fam"/>
</dbReference>
<dbReference type="PANTHER" id="PTHR30437:SF6">
    <property type="entry name" value="TRANSCRIPTION ELONGATION FACTOR GREB"/>
    <property type="match status" value="1"/>
</dbReference>
<dbReference type="STRING" id="492660.SAMN05192566_1134"/>
<sequence>MAEQKNYITPEGYATLEKEFQQLVKSERPELVKVISWAAGNGDRSENGDYIYGKKRLRQIDSRIRFLTKRMDAAEIVYSRTQTNTEKVYFGAWVTLFNLADDGEMIIRIVGQDELDPAQGYISWVSPMAKALLGKNLGDTIRVVTPGADTEYEIIDIRYE</sequence>
<dbReference type="Pfam" id="PF01272">
    <property type="entry name" value="GreA_GreB"/>
    <property type="match status" value="1"/>
</dbReference>
<dbReference type="GO" id="GO:0006354">
    <property type="term" value="P:DNA-templated transcription elongation"/>
    <property type="evidence" value="ECO:0007669"/>
    <property type="project" value="TreeGrafter"/>
</dbReference>
<evidence type="ECO:0000256" key="3">
    <source>
        <dbReference type="ARBA" id="ARBA00023163"/>
    </source>
</evidence>
<keyword evidence="3 4" id="KW-0804">Transcription</keyword>
<dbReference type="NCBIfam" id="NF002506">
    <property type="entry name" value="PRK01885.1"/>
    <property type="match status" value="1"/>
</dbReference>
<gene>
    <name evidence="4" type="primary">greB</name>
    <name evidence="7" type="ORF">SAMN05192566_1134</name>
</gene>
<dbReference type="PANTHER" id="PTHR30437">
    <property type="entry name" value="TRANSCRIPTION ELONGATION FACTOR GREA"/>
    <property type="match status" value="1"/>
</dbReference>
<comment type="similarity">
    <text evidence="4">Belongs to the GreA/GreB family. GreB subfamily.</text>
</comment>
<dbReference type="GO" id="GO:0070063">
    <property type="term" value="F:RNA polymerase binding"/>
    <property type="evidence" value="ECO:0007669"/>
    <property type="project" value="InterPro"/>
</dbReference>
<dbReference type="SUPFAM" id="SSF46557">
    <property type="entry name" value="GreA transcript cleavage protein, N-terminal domain"/>
    <property type="match status" value="1"/>
</dbReference>
<dbReference type="NCBIfam" id="TIGR01461">
    <property type="entry name" value="greB"/>
    <property type="match status" value="1"/>
</dbReference>
<keyword evidence="8" id="KW-1185">Reference proteome</keyword>
<dbReference type="PROSITE" id="PS00830">
    <property type="entry name" value="GREAB_2"/>
    <property type="match status" value="1"/>
</dbReference>
<dbReference type="GO" id="GO:0003746">
    <property type="term" value="F:translation elongation factor activity"/>
    <property type="evidence" value="ECO:0007669"/>
    <property type="project" value="UniProtKB-KW"/>
</dbReference>
<dbReference type="GO" id="GO:0003677">
    <property type="term" value="F:DNA binding"/>
    <property type="evidence" value="ECO:0007669"/>
    <property type="project" value="UniProtKB-UniRule"/>
</dbReference>
<organism evidence="7 8">
    <name type="scientific">Methylophilus rhizosphaerae</name>
    <dbReference type="NCBI Taxonomy" id="492660"/>
    <lineage>
        <taxon>Bacteria</taxon>
        <taxon>Pseudomonadati</taxon>
        <taxon>Pseudomonadota</taxon>
        <taxon>Betaproteobacteria</taxon>
        <taxon>Nitrosomonadales</taxon>
        <taxon>Methylophilaceae</taxon>
        <taxon>Methylophilus</taxon>
    </lineage>
</organism>
<name>A0A1G9BEI2_9PROT</name>
<reference evidence="8" key="1">
    <citation type="submission" date="2016-10" db="EMBL/GenBank/DDBJ databases">
        <authorList>
            <person name="Varghese N."/>
            <person name="Submissions S."/>
        </authorList>
    </citation>
    <scope>NUCLEOTIDE SEQUENCE [LARGE SCALE GENOMIC DNA]</scope>
    <source>
        <strain evidence="8">CBMB127</strain>
    </source>
</reference>
<dbReference type="InterPro" id="IPR036805">
    <property type="entry name" value="Tscrpt_elong_fac_GreA/B_N_sf"/>
</dbReference>
<dbReference type="InterPro" id="IPR022691">
    <property type="entry name" value="Tscrpt_elong_fac_GreA/B_N"/>
</dbReference>
<keyword evidence="2 4" id="KW-0238">DNA-binding</keyword>
<dbReference type="FunFam" id="3.10.50.30:FF:000001">
    <property type="entry name" value="Transcription elongation factor GreA"/>
    <property type="match status" value="1"/>
</dbReference>
<dbReference type="PIRSF" id="PIRSF006092">
    <property type="entry name" value="GreA_GreB"/>
    <property type="match status" value="1"/>
</dbReference>
<evidence type="ECO:0000259" key="6">
    <source>
        <dbReference type="Pfam" id="PF03449"/>
    </source>
</evidence>
<accession>A0A1G9BEI2</accession>
<keyword evidence="7" id="KW-0648">Protein biosynthesis</keyword>
<feature type="domain" description="Transcription elongation factor GreA/GreB N-terminal" evidence="6">
    <location>
        <begin position="6"/>
        <end position="76"/>
    </location>
</feature>